<proteinExistence type="predicted"/>
<dbReference type="AlphaFoldDB" id="A0A853JH92"/>
<dbReference type="SUPFAM" id="SSF55729">
    <property type="entry name" value="Acyl-CoA N-acyltransferases (Nat)"/>
    <property type="match status" value="1"/>
</dbReference>
<reference evidence="4 5" key="1">
    <citation type="submission" date="2020-07" db="EMBL/GenBank/DDBJ databases">
        <title>Luteimonas sp. SJ-92.</title>
        <authorList>
            <person name="Huang X.-X."/>
            <person name="Xu L."/>
            <person name="Sun J.-Q."/>
        </authorList>
    </citation>
    <scope>NUCLEOTIDE SEQUENCE [LARGE SCALE GENOMIC DNA]</scope>
    <source>
        <strain evidence="4 5">SJ-92</strain>
    </source>
</reference>
<dbReference type="PROSITE" id="PS51186">
    <property type="entry name" value="GNAT"/>
    <property type="match status" value="1"/>
</dbReference>
<name>A0A853JH92_9GAMM</name>
<dbReference type="GO" id="GO:0016747">
    <property type="term" value="F:acyltransferase activity, transferring groups other than amino-acyl groups"/>
    <property type="evidence" value="ECO:0007669"/>
    <property type="project" value="InterPro"/>
</dbReference>
<dbReference type="InterPro" id="IPR050832">
    <property type="entry name" value="Bact_Acetyltransf"/>
</dbReference>
<dbReference type="Gene3D" id="3.40.630.30">
    <property type="match status" value="1"/>
</dbReference>
<evidence type="ECO:0000256" key="1">
    <source>
        <dbReference type="ARBA" id="ARBA00022679"/>
    </source>
</evidence>
<feature type="domain" description="N-acetyltransferase" evidence="3">
    <location>
        <begin position="13"/>
        <end position="161"/>
    </location>
</feature>
<comment type="caution">
    <text evidence="4">The sequence shown here is derived from an EMBL/GenBank/DDBJ whole genome shotgun (WGS) entry which is preliminary data.</text>
</comment>
<dbReference type="InterPro" id="IPR016181">
    <property type="entry name" value="Acyl_CoA_acyltransferase"/>
</dbReference>
<sequence>MPAPRTVHTALQIELDPLTGPEISGLLREHLRDVARHSPPESIHALDPDGLRGPGITFWSGWLDGTLAGCIALKQLDPEHGELKSMRTAAAHLRKGVAAALLRHVLGEARRRGYRRLSLETGSMAAFAPARALYAGFGFAPCGPFDGYVEDPYSVFMTRML</sequence>
<keyword evidence="5" id="KW-1185">Reference proteome</keyword>
<dbReference type="Proteomes" id="UP000578091">
    <property type="component" value="Unassembled WGS sequence"/>
</dbReference>
<dbReference type="PANTHER" id="PTHR43877">
    <property type="entry name" value="AMINOALKYLPHOSPHONATE N-ACETYLTRANSFERASE-RELATED-RELATED"/>
    <property type="match status" value="1"/>
</dbReference>
<dbReference type="RefSeq" id="WP_180680004.1">
    <property type="nucleotide sequence ID" value="NZ_JACCKA010000091.1"/>
</dbReference>
<evidence type="ECO:0000256" key="2">
    <source>
        <dbReference type="ARBA" id="ARBA00023315"/>
    </source>
</evidence>
<gene>
    <name evidence="4" type="ORF">H0E84_17865</name>
</gene>
<dbReference type="Pfam" id="PF00583">
    <property type="entry name" value="Acetyltransf_1"/>
    <property type="match status" value="1"/>
</dbReference>
<dbReference type="CDD" id="cd04301">
    <property type="entry name" value="NAT_SF"/>
    <property type="match status" value="1"/>
</dbReference>
<evidence type="ECO:0000259" key="3">
    <source>
        <dbReference type="PROSITE" id="PS51186"/>
    </source>
</evidence>
<accession>A0A853JH92</accession>
<dbReference type="PANTHER" id="PTHR43877:SF5">
    <property type="entry name" value="BLL8307 PROTEIN"/>
    <property type="match status" value="1"/>
</dbReference>
<dbReference type="InterPro" id="IPR000182">
    <property type="entry name" value="GNAT_dom"/>
</dbReference>
<protein>
    <submittedName>
        <fullName evidence="4">GNAT family N-acetyltransferase</fullName>
    </submittedName>
</protein>
<organism evidence="4 5">
    <name type="scientific">Luteimonas salinisoli</name>
    <dbReference type="NCBI Taxonomy" id="2752307"/>
    <lineage>
        <taxon>Bacteria</taxon>
        <taxon>Pseudomonadati</taxon>
        <taxon>Pseudomonadota</taxon>
        <taxon>Gammaproteobacteria</taxon>
        <taxon>Lysobacterales</taxon>
        <taxon>Lysobacteraceae</taxon>
        <taxon>Luteimonas</taxon>
    </lineage>
</organism>
<dbReference type="EMBL" id="JACCKA010000091">
    <property type="protein sequence ID" value="NZA28245.1"/>
    <property type="molecule type" value="Genomic_DNA"/>
</dbReference>
<evidence type="ECO:0000313" key="5">
    <source>
        <dbReference type="Proteomes" id="UP000578091"/>
    </source>
</evidence>
<keyword evidence="2" id="KW-0012">Acyltransferase</keyword>
<keyword evidence="1 4" id="KW-0808">Transferase</keyword>
<evidence type="ECO:0000313" key="4">
    <source>
        <dbReference type="EMBL" id="NZA28245.1"/>
    </source>
</evidence>